<name>U5D9R4_9CHRO</name>
<proteinExistence type="predicted"/>
<feature type="transmembrane region" description="Helical" evidence="2">
    <location>
        <begin position="208"/>
        <end position="228"/>
    </location>
</feature>
<keyword evidence="2" id="KW-0472">Membrane</keyword>
<feature type="region of interest" description="Disordered" evidence="1">
    <location>
        <begin position="148"/>
        <end position="192"/>
    </location>
</feature>
<comment type="caution">
    <text evidence="3">The sequence shown here is derived from an EMBL/GenBank/DDBJ whole genome shotgun (WGS) entry which is preliminary data.</text>
</comment>
<sequence length="773" mass="86861">MVRGTFDEPCGVTPDRLTQFVDELREAGYNIGIAQYVAVHDLLLTLTARGELRELSRLRSLLGPILCCSPEDQQDFPTRFDQWVGLLPQQHPAPASPERVVGELSAELDELATRSRRIKQALIAFRLAVGLAILVPAAVLLVQFPKQEPEPSPLEPSSEGPSGVAPPEAEAPNPPEQPTLPSTVPETETTFDPLPPPPPVYVLLEWDILLVASLTIALGVIPVWKLWWRWRARLFLQRRGTTSNPELHAISIQELEAPLFKPPQLLHTSQQLRCRIRQQGNVLDVARTVRISLQQGGWLTPIYKYRQVMPEYLFLVDRINFRDHQAQLVEATLSQLQKNGVYITLYFFDGDPRVCYASKAATKPLRLQGMPPQYGDYQLVVISDAENFFNSQTGELETWVEQLHSRWQKPVVLTQKPIKAWKQAEWLLSSQLVVLPMTMQSFRLLGQLLREDSATYIVDEGEDGSALPEALLSSPRRWIARNSPSSESVSELLLALKEYLGEHGFYWLCACAVFPEVRWPITLFLGNQLTIGSGQSLLKEASVQDLARLPWFRYGYIPDWLRNYLVAMLTPKQEQSIRSAFQALLVTATNGDSSTFEIEIARQHQRQLSQLANPLLRLLSRRSPAASPYRDHMFLDFMRGRSSLAVEAPEQLFRLFPDSQLARNRTQRRAAAVLGAVGIAITIILGPSAVRFLSVGSSVLKARALHNANNHLEALAIATRAGQLIRTSDRPFAPTLRLSRRLFLDLLAGQYREKNRLEGHSGTVFALAYSPDG</sequence>
<organism evidence="3 4">
    <name type="scientific">Rubidibacter lacunae KORDI 51-2</name>
    <dbReference type="NCBI Taxonomy" id="582515"/>
    <lineage>
        <taxon>Bacteria</taxon>
        <taxon>Bacillati</taxon>
        <taxon>Cyanobacteriota</taxon>
        <taxon>Cyanophyceae</taxon>
        <taxon>Oscillatoriophycideae</taxon>
        <taxon>Chroococcales</taxon>
        <taxon>Aphanothecaceae</taxon>
        <taxon>Rubidibacter</taxon>
    </lineage>
</organism>
<dbReference type="EMBL" id="ASSJ01000049">
    <property type="protein sequence ID" value="ERN41328.1"/>
    <property type="molecule type" value="Genomic_DNA"/>
</dbReference>
<dbReference type="RefSeq" id="WP_022606805.1">
    <property type="nucleotide sequence ID" value="NZ_ASSJ01000049.1"/>
</dbReference>
<feature type="compositionally biased region" description="Polar residues" evidence="1">
    <location>
        <begin position="179"/>
        <end position="190"/>
    </location>
</feature>
<feature type="compositionally biased region" description="Low complexity" evidence="1">
    <location>
        <begin position="155"/>
        <end position="171"/>
    </location>
</feature>
<keyword evidence="2" id="KW-0812">Transmembrane</keyword>
<dbReference type="Proteomes" id="UP000016960">
    <property type="component" value="Unassembled WGS sequence"/>
</dbReference>
<keyword evidence="2" id="KW-1133">Transmembrane helix</keyword>
<reference evidence="3 4" key="1">
    <citation type="submission" date="2013-05" db="EMBL/GenBank/DDBJ databases">
        <title>Draft genome sequence of Rubidibacter lacunae KORDI 51-2.</title>
        <authorList>
            <person name="Choi D.H."/>
            <person name="Noh J.H."/>
            <person name="Kwon K.-K."/>
            <person name="Lee J.-H."/>
            <person name="Ryu J.-Y."/>
        </authorList>
    </citation>
    <scope>NUCLEOTIDE SEQUENCE [LARGE SCALE GENOMIC DNA]</scope>
    <source>
        <strain evidence="3 4">KORDI 51-2</strain>
    </source>
</reference>
<dbReference type="STRING" id="582515.KR51_00018940"/>
<protein>
    <submittedName>
        <fullName evidence="3">Uncharacterized protein</fullName>
    </submittedName>
</protein>
<gene>
    <name evidence="3" type="ORF">KR51_00018940</name>
</gene>
<feature type="transmembrane region" description="Helical" evidence="2">
    <location>
        <begin position="123"/>
        <end position="144"/>
    </location>
</feature>
<evidence type="ECO:0000256" key="1">
    <source>
        <dbReference type="SAM" id="MobiDB-lite"/>
    </source>
</evidence>
<evidence type="ECO:0000313" key="4">
    <source>
        <dbReference type="Proteomes" id="UP000016960"/>
    </source>
</evidence>
<feature type="transmembrane region" description="Helical" evidence="2">
    <location>
        <begin position="670"/>
        <end position="690"/>
    </location>
</feature>
<dbReference type="eggNOG" id="COG1262">
    <property type="taxonomic scope" value="Bacteria"/>
</dbReference>
<feature type="non-terminal residue" evidence="3">
    <location>
        <position position="773"/>
    </location>
</feature>
<evidence type="ECO:0000256" key="2">
    <source>
        <dbReference type="SAM" id="Phobius"/>
    </source>
</evidence>
<dbReference type="InParanoid" id="U5D9R4"/>
<accession>U5D9R4</accession>
<dbReference type="AlphaFoldDB" id="U5D9R4"/>
<evidence type="ECO:0000313" key="3">
    <source>
        <dbReference type="EMBL" id="ERN41328.1"/>
    </source>
</evidence>
<keyword evidence="4" id="KW-1185">Reference proteome</keyword>